<dbReference type="InterPro" id="IPR021104">
    <property type="entry name" value="KfrA_DNA-bd_N"/>
</dbReference>
<dbReference type="Proteomes" id="UP000267400">
    <property type="component" value="Unassembled WGS sequence"/>
</dbReference>
<evidence type="ECO:0000313" key="4">
    <source>
        <dbReference type="Proteomes" id="UP000267400"/>
    </source>
</evidence>
<feature type="domain" description="KfrA N-terminal DNA-binding" evidence="2">
    <location>
        <begin position="7"/>
        <end position="118"/>
    </location>
</feature>
<proteinExistence type="predicted"/>
<evidence type="ECO:0000313" key="3">
    <source>
        <dbReference type="EMBL" id="RTR05054.1"/>
    </source>
</evidence>
<dbReference type="OrthoDB" id="583532at2"/>
<feature type="region of interest" description="Disordered" evidence="1">
    <location>
        <begin position="253"/>
        <end position="274"/>
    </location>
</feature>
<feature type="region of interest" description="Disordered" evidence="1">
    <location>
        <begin position="94"/>
        <end position="115"/>
    </location>
</feature>
<keyword evidence="3" id="KW-0238">DNA-binding</keyword>
<evidence type="ECO:0000256" key="1">
    <source>
        <dbReference type="SAM" id="MobiDB-lite"/>
    </source>
</evidence>
<dbReference type="Pfam" id="PF11740">
    <property type="entry name" value="KfrA_N"/>
    <property type="match status" value="1"/>
</dbReference>
<dbReference type="EMBL" id="RXNS01000006">
    <property type="protein sequence ID" value="RTR05054.1"/>
    <property type="molecule type" value="Genomic_DNA"/>
</dbReference>
<feature type="region of interest" description="Disordered" evidence="1">
    <location>
        <begin position="176"/>
        <end position="205"/>
    </location>
</feature>
<name>A0A431V5M5_9GAMM</name>
<dbReference type="GO" id="GO:0003677">
    <property type="term" value="F:DNA binding"/>
    <property type="evidence" value="ECO:0007669"/>
    <property type="project" value="UniProtKB-KW"/>
</dbReference>
<accession>A0A431V5M5</accession>
<sequence>MARSGVQYEDVQRAIDTLMARGEAPSVQKIREALGTGSFTTISEHLREWRKRREENRDVPPPRGMPVALQELAEALWQQAQEAANEALTHYRREADGKVAEAGEQAAEAERRAEDAEQREAALSGHLTRTEARLEAQTTELARLQADHEALASREARQREIRTRLEARLEELQSELETQAQAHRQALADQEAAHQAWLRQEEQRHESAEARLMGLLDEARRERQAAEKAHAGRQDKLEKRLETLQDEQKALRAEFVEEQRRRREAEQAGRDAEAARLALEEEKARLAARLEDSQQALASRQGRVEALERRLEDRLWSSLEAIRETQAQLRDASENATGPDDAGPEKEGAAEN</sequence>
<organism evidence="3 4">
    <name type="scientific">Halomonas nitroreducens</name>
    <dbReference type="NCBI Taxonomy" id="447425"/>
    <lineage>
        <taxon>Bacteria</taxon>
        <taxon>Pseudomonadati</taxon>
        <taxon>Pseudomonadota</taxon>
        <taxon>Gammaproteobacteria</taxon>
        <taxon>Oceanospirillales</taxon>
        <taxon>Halomonadaceae</taxon>
        <taxon>Halomonas</taxon>
    </lineage>
</organism>
<protein>
    <submittedName>
        <fullName evidence="3">DNA-binding protein</fullName>
    </submittedName>
</protein>
<feature type="region of interest" description="Disordered" evidence="1">
    <location>
        <begin position="326"/>
        <end position="352"/>
    </location>
</feature>
<gene>
    <name evidence="3" type="ORF">EKG36_08010</name>
</gene>
<comment type="caution">
    <text evidence="3">The sequence shown here is derived from an EMBL/GenBank/DDBJ whole genome shotgun (WGS) entry which is preliminary data.</text>
</comment>
<keyword evidence="4" id="KW-1185">Reference proteome</keyword>
<reference evidence="3 4" key="1">
    <citation type="submission" date="2018-12" db="EMBL/GenBank/DDBJ databases">
        <authorList>
            <person name="Yu L."/>
        </authorList>
    </citation>
    <scope>NUCLEOTIDE SEQUENCE [LARGE SCALE GENOMIC DNA]</scope>
    <source>
        <strain evidence="3 4">11S</strain>
    </source>
</reference>
<evidence type="ECO:0000259" key="2">
    <source>
        <dbReference type="Pfam" id="PF11740"/>
    </source>
</evidence>
<feature type="compositionally biased region" description="Basic and acidic residues" evidence="1">
    <location>
        <begin position="343"/>
        <end position="352"/>
    </location>
</feature>
<dbReference type="RefSeq" id="WP_126482858.1">
    <property type="nucleotide sequence ID" value="NZ_RXNS01000006.1"/>
</dbReference>
<dbReference type="AlphaFoldDB" id="A0A431V5M5"/>